<name>A0A1G7QVT1_9BACT</name>
<keyword evidence="2" id="KW-0732">Signal</keyword>
<dbReference type="AlphaFoldDB" id="A0A1G7QVT1"/>
<dbReference type="Pfam" id="PF20244">
    <property type="entry name" value="DUF6599"/>
    <property type="match status" value="1"/>
</dbReference>
<sequence>MLRTAHFALVSALLVSSAVAQTPAASTTVSVPPAPLLADHFGPWQASAPATVNDIHLPDDVAKELIVKRSDAKIYEAEGNKAAVSAVELADATGAYSAFTYLRTAEMHPCSTGNSLGVDCAVSSGRLLFWQGDTVVIVAPAGLKGIAAGSFTDLVGTLPKPNGAKAAHPLLPGKLPTDGLEKTSLRYAVGQNTYTAGGGAIPAEVLDFSKSPEILTAHYRSSKSGTGLLTLIFYPTPTIAGDRMRAIQQAISDKKMPASFLAGDPQIARSGPIVAIASSGFTAKEAAKLVGGVKYQAQIAWDKPEGYMEQFKVSAAASVLVQIMIFVFVMCGAALALGIVFGGGRAAFRISRGKSASSLADMEVISLGLRGKPEHKIQS</sequence>
<organism evidence="3 4">
    <name type="scientific">Terriglobus roseus</name>
    <dbReference type="NCBI Taxonomy" id="392734"/>
    <lineage>
        <taxon>Bacteria</taxon>
        <taxon>Pseudomonadati</taxon>
        <taxon>Acidobacteriota</taxon>
        <taxon>Terriglobia</taxon>
        <taxon>Terriglobales</taxon>
        <taxon>Acidobacteriaceae</taxon>
        <taxon>Terriglobus</taxon>
    </lineage>
</organism>
<keyword evidence="1" id="KW-0812">Transmembrane</keyword>
<dbReference type="Proteomes" id="UP000182427">
    <property type="component" value="Chromosome I"/>
</dbReference>
<dbReference type="InterPro" id="IPR046534">
    <property type="entry name" value="DUF6599"/>
</dbReference>
<evidence type="ECO:0000313" key="4">
    <source>
        <dbReference type="Proteomes" id="UP000182427"/>
    </source>
</evidence>
<evidence type="ECO:0000256" key="1">
    <source>
        <dbReference type="SAM" id="Phobius"/>
    </source>
</evidence>
<keyword evidence="1" id="KW-1133">Transmembrane helix</keyword>
<feature type="chain" id="PRO_5009242478" evidence="2">
    <location>
        <begin position="21"/>
        <end position="379"/>
    </location>
</feature>
<dbReference type="EMBL" id="LT629690">
    <property type="protein sequence ID" value="SDG02636.1"/>
    <property type="molecule type" value="Genomic_DNA"/>
</dbReference>
<feature type="transmembrane region" description="Helical" evidence="1">
    <location>
        <begin position="319"/>
        <end position="342"/>
    </location>
</feature>
<proteinExistence type="predicted"/>
<gene>
    <name evidence="3" type="ORF">SAMN05444167_4022</name>
</gene>
<evidence type="ECO:0000256" key="2">
    <source>
        <dbReference type="SAM" id="SignalP"/>
    </source>
</evidence>
<protein>
    <submittedName>
        <fullName evidence="3">Uncharacterized protein</fullName>
    </submittedName>
</protein>
<keyword evidence="1" id="KW-0472">Membrane</keyword>
<evidence type="ECO:0000313" key="3">
    <source>
        <dbReference type="EMBL" id="SDG02636.1"/>
    </source>
</evidence>
<keyword evidence="4" id="KW-1185">Reference proteome</keyword>
<feature type="signal peptide" evidence="2">
    <location>
        <begin position="1"/>
        <end position="20"/>
    </location>
</feature>
<accession>A0A1G7QVT1</accession>
<dbReference type="OrthoDB" id="109092at2"/>
<reference evidence="4" key="1">
    <citation type="submission" date="2016-10" db="EMBL/GenBank/DDBJ databases">
        <authorList>
            <person name="Varghese N."/>
            <person name="Submissions S."/>
        </authorList>
    </citation>
    <scope>NUCLEOTIDE SEQUENCE [LARGE SCALE GENOMIC DNA]</scope>
    <source>
        <strain evidence="4">GAS232</strain>
    </source>
</reference>
<dbReference type="RefSeq" id="WP_083346717.1">
    <property type="nucleotide sequence ID" value="NZ_LT629690.1"/>
</dbReference>